<evidence type="ECO:0000313" key="4">
    <source>
        <dbReference type="EMBL" id="QFR00948.1"/>
    </source>
</evidence>
<dbReference type="Pfam" id="PF01882">
    <property type="entry name" value="DUF58"/>
    <property type="match status" value="1"/>
</dbReference>
<keyword evidence="2" id="KW-0732">Signal</keyword>
<dbReference type="AlphaFoldDB" id="A0A5P8KE89"/>
<feature type="signal peptide" evidence="2">
    <location>
        <begin position="1"/>
        <end position="29"/>
    </location>
</feature>
<dbReference type="EMBL" id="CP045096">
    <property type="protein sequence ID" value="QFR00948.1"/>
    <property type="molecule type" value="Genomic_DNA"/>
</dbReference>
<evidence type="ECO:0000259" key="3">
    <source>
        <dbReference type="Pfam" id="PF01882"/>
    </source>
</evidence>
<dbReference type="RefSeq" id="WP_152172271.1">
    <property type="nucleotide sequence ID" value="NZ_CP045096.1"/>
</dbReference>
<evidence type="ECO:0000313" key="5">
    <source>
        <dbReference type="Proteomes" id="UP000327294"/>
    </source>
</evidence>
<dbReference type="KEGG" id="sphv:F9278_37560"/>
<dbReference type="InterPro" id="IPR002881">
    <property type="entry name" value="DUF58"/>
</dbReference>
<sequence>MITRRGLFLVAMSVALGVLSSVLASPALAVPASAGALGLAAALVVTRPTTGARATLHTTSASVPRGAEARVEIRPRPGAHLPRFAHLRLEHECPHEAPASLPLPVQAERPLELALPTTRRGPLRIGPLVLRQEDPLGLFRRDTELAAARTVEVHPAVTPVAVRNLARGPVDSGDGQRAGASLDADFFTLRAYDHGDDPRHIHWLSSARSGQLMVRRSAEPVLTRLTLVLDLDASSYADGMLFEEAVDVTASLLVAVVRQGATARLWTVAGDAPSYEAEFGTGVRILSELSRVEAVTEADTRPGRTGATGRTAPRRGAVGGPVTVVTGSRRSGAPVLPPPLRGARSRTVLLRLGPPGPGPAHVSRGTVVRTATDAVHALALWSAAMRPSATGGT</sequence>
<proteinExistence type="predicted"/>
<feature type="region of interest" description="Disordered" evidence="1">
    <location>
        <begin position="296"/>
        <end position="340"/>
    </location>
</feature>
<accession>A0A5P8KE89</accession>
<reference evidence="4 5" key="1">
    <citation type="submission" date="2019-10" db="EMBL/GenBank/DDBJ databases">
        <title>Streptomyces sp. strain GY16 isolated from leaves of Broussonetia papyrifera.</title>
        <authorList>
            <person name="Mo P."/>
        </authorList>
    </citation>
    <scope>NUCLEOTIDE SEQUENCE [LARGE SCALE GENOMIC DNA]</scope>
    <source>
        <strain evidence="4 5">GY16</strain>
    </source>
</reference>
<feature type="chain" id="PRO_5038817863" evidence="2">
    <location>
        <begin position="30"/>
        <end position="393"/>
    </location>
</feature>
<keyword evidence="5" id="KW-1185">Reference proteome</keyword>
<dbReference type="Proteomes" id="UP000327294">
    <property type="component" value="Chromosome"/>
</dbReference>
<protein>
    <submittedName>
        <fullName evidence="4">DUF58 domain-containing protein</fullName>
    </submittedName>
</protein>
<evidence type="ECO:0000256" key="2">
    <source>
        <dbReference type="SAM" id="SignalP"/>
    </source>
</evidence>
<name>A0A5P8KE89_9ACTN</name>
<dbReference type="PANTHER" id="PTHR34351">
    <property type="entry name" value="SLR1927 PROTEIN-RELATED"/>
    <property type="match status" value="1"/>
</dbReference>
<organism evidence="4 5">
    <name type="scientific">Streptomyces phaeolivaceus</name>
    <dbReference type="NCBI Taxonomy" id="2653200"/>
    <lineage>
        <taxon>Bacteria</taxon>
        <taxon>Bacillati</taxon>
        <taxon>Actinomycetota</taxon>
        <taxon>Actinomycetes</taxon>
        <taxon>Kitasatosporales</taxon>
        <taxon>Streptomycetaceae</taxon>
        <taxon>Streptomyces</taxon>
    </lineage>
</organism>
<gene>
    <name evidence="4" type="ORF">F9278_37560</name>
</gene>
<feature type="domain" description="DUF58" evidence="3">
    <location>
        <begin position="189"/>
        <end position="271"/>
    </location>
</feature>
<feature type="compositionally biased region" description="Low complexity" evidence="1">
    <location>
        <begin position="303"/>
        <end position="330"/>
    </location>
</feature>
<evidence type="ECO:0000256" key="1">
    <source>
        <dbReference type="SAM" id="MobiDB-lite"/>
    </source>
</evidence>
<dbReference type="PANTHER" id="PTHR34351:SF1">
    <property type="entry name" value="SLR1927 PROTEIN"/>
    <property type="match status" value="1"/>
</dbReference>